<dbReference type="EnsemblMetazoa" id="Aqu2.1.30767_001">
    <property type="protein sequence ID" value="Aqu2.1.30767_001"/>
    <property type="gene ID" value="Aqu2.1.30767"/>
</dbReference>
<evidence type="ECO:0000313" key="1">
    <source>
        <dbReference type="EnsemblMetazoa" id="Aqu2.1.30767_001"/>
    </source>
</evidence>
<accession>A0A1X7UTR7</accession>
<sequence length="121" mass="14048">MHINVPNLTLQQREAILNVDRKRIIDKFKTHFISQKESEDLLENESSRLLRLDEVTPLKMFISGDGGTGKSFLLEAIKCIVDDMASKKWSNYVSYSSTNRYSRIQCWWTNNTYIISATNRA</sequence>
<evidence type="ECO:0008006" key="2">
    <source>
        <dbReference type="Google" id="ProtNLM"/>
    </source>
</evidence>
<dbReference type="AlphaFoldDB" id="A0A1X7UTR7"/>
<name>A0A1X7UTR7_AMPQE</name>
<protein>
    <recommendedName>
        <fullName evidence="2">ATP-dependent DNA helicase</fullName>
    </recommendedName>
</protein>
<dbReference type="InParanoid" id="A0A1X7UTR7"/>
<proteinExistence type="predicted"/>
<reference evidence="1" key="1">
    <citation type="submission" date="2017-05" db="UniProtKB">
        <authorList>
            <consortium name="EnsemblMetazoa"/>
        </authorList>
    </citation>
    <scope>IDENTIFICATION</scope>
</reference>
<organism evidence="1">
    <name type="scientific">Amphimedon queenslandica</name>
    <name type="common">Sponge</name>
    <dbReference type="NCBI Taxonomy" id="400682"/>
    <lineage>
        <taxon>Eukaryota</taxon>
        <taxon>Metazoa</taxon>
        <taxon>Porifera</taxon>
        <taxon>Demospongiae</taxon>
        <taxon>Heteroscleromorpha</taxon>
        <taxon>Haplosclerida</taxon>
        <taxon>Niphatidae</taxon>
        <taxon>Amphimedon</taxon>
    </lineage>
</organism>